<reference evidence="2 3" key="1">
    <citation type="submission" date="2023-11" db="EMBL/GenBank/DDBJ databases">
        <title>Lentzea sokolovensis, sp. nov., Lentzea kristufkii, sp. nov., and Lentzea miocenensis, sp. nov., rare actinobacteria from Sokolov Coal Basin, Miocene lacustrine sediment, Czech Republic.</title>
        <authorList>
            <person name="Lara A."/>
            <person name="Kotroba L."/>
            <person name="Nouioui I."/>
            <person name="Neumann-Schaal M."/>
            <person name="Mast Y."/>
            <person name="Chronakova A."/>
        </authorList>
    </citation>
    <scope>NUCLEOTIDE SEQUENCE [LARGE SCALE GENOMIC DNA]</scope>
    <source>
        <strain evidence="2 3">BCCO 10_0061</strain>
    </source>
</reference>
<comment type="caution">
    <text evidence="2">The sequence shown here is derived from an EMBL/GenBank/DDBJ whole genome shotgun (WGS) entry which is preliminary data.</text>
</comment>
<dbReference type="RefSeq" id="WP_319974057.1">
    <property type="nucleotide sequence ID" value="NZ_JAXAVU010000004.1"/>
</dbReference>
<reference evidence="2 3" key="2">
    <citation type="submission" date="2023-11" db="EMBL/GenBank/DDBJ databases">
        <authorList>
            <person name="Lara A.C."/>
            <person name="Chronakova A."/>
        </authorList>
    </citation>
    <scope>NUCLEOTIDE SEQUENCE [LARGE SCALE GENOMIC DNA]</scope>
    <source>
        <strain evidence="2 3">BCCO 10_0061</strain>
    </source>
</reference>
<organism evidence="2 3">
    <name type="scientific">Lentzea sokolovensis</name>
    <dbReference type="NCBI Taxonomy" id="3095429"/>
    <lineage>
        <taxon>Bacteria</taxon>
        <taxon>Bacillati</taxon>
        <taxon>Actinomycetota</taxon>
        <taxon>Actinomycetes</taxon>
        <taxon>Pseudonocardiales</taxon>
        <taxon>Pseudonocardiaceae</taxon>
        <taxon>Lentzea</taxon>
    </lineage>
</organism>
<gene>
    <name evidence="2" type="ORF">SK854_06425</name>
</gene>
<protein>
    <submittedName>
        <fullName evidence="2">Uncharacterized protein</fullName>
    </submittedName>
</protein>
<accession>A0ABU4URE1</accession>
<proteinExistence type="predicted"/>
<keyword evidence="3" id="KW-1185">Reference proteome</keyword>
<evidence type="ECO:0000256" key="1">
    <source>
        <dbReference type="SAM" id="MobiDB-lite"/>
    </source>
</evidence>
<evidence type="ECO:0000313" key="2">
    <source>
        <dbReference type="EMBL" id="MDX8141737.1"/>
    </source>
</evidence>
<evidence type="ECO:0000313" key="3">
    <source>
        <dbReference type="Proteomes" id="UP001285352"/>
    </source>
</evidence>
<feature type="region of interest" description="Disordered" evidence="1">
    <location>
        <begin position="82"/>
        <end position="111"/>
    </location>
</feature>
<name>A0ABU4URE1_9PSEU</name>
<dbReference type="Proteomes" id="UP001285352">
    <property type="component" value="Unassembled WGS sequence"/>
</dbReference>
<dbReference type="EMBL" id="JAXAVU010000004">
    <property type="protein sequence ID" value="MDX8141737.1"/>
    <property type="molecule type" value="Genomic_DNA"/>
</dbReference>
<sequence>MAMHVDDSARTVLPICAEAFDLSGLGPDRKGAAAASDRRVRCSLQCCSYSWLPAAVFEPAKRYIADLDSFADLAVELPKFNGPTLLLNGENKRPDPGLGLPRRRRPPMTSP</sequence>
<feature type="compositionally biased region" description="Basic residues" evidence="1">
    <location>
        <begin position="101"/>
        <end position="111"/>
    </location>
</feature>